<organism evidence="2 3">
    <name type="scientific">Puccinia graminis f. sp. tritici</name>
    <dbReference type="NCBI Taxonomy" id="56615"/>
    <lineage>
        <taxon>Eukaryota</taxon>
        <taxon>Fungi</taxon>
        <taxon>Dikarya</taxon>
        <taxon>Basidiomycota</taxon>
        <taxon>Pucciniomycotina</taxon>
        <taxon>Pucciniomycetes</taxon>
        <taxon>Pucciniales</taxon>
        <taxon>Pucciniaceae</taxon>
        <taxon>Puccinia</taxon>
    </lineage>
</organism>
<evidence type="ECO:0000313" key="2">
    <source>
        <dbReference type="EMBL" id="KAA1075687.1"/>
    </source>
</evidence>
<dbReference type="EMBL" id="VDEP01000472">
    <property type="protein sequence ID" value="KAA1075687.1"/>
    <property type="molecule type" value="Genomic_DNA"/>
</dbReference>
<evidence type="ECO:0000313" key="3">
    <source>
        <dbReference type="Proteomes" id="UP000325313"/>
    </source>
</evidence>
<reference evidence="2 3" key="1">
    <citation type="submission" date="2019-05" db="EMBL/GenBank/DDBJ databases">
        <title>Emergence of the Ug99 lineage of the wheat stem rust pathogen through somatic hybridization.</title>
        <authorList>
            <person name="Li F."/>
            <person name="Upadhyaya N.M."/>
            <person name="Sperschneider J."/>
            <person name="Matny O."/>
            <person name="Nguyen-Phuc H."/>
            <person name="Mago R."/>
            <person name="Raley C."/>
            <person name="Miller M.E."/>
            <person name="Silverstein K.A.T."/>
            <person name="Henningsen E."/>
            <person name="Hirsch C.D."/>
            <person name="Visser B."/>
            <person name="Pretorius Z.A."/>
            <person name="Steffenson B.J."/>
            <person name="Schwessinger B."/>
            <person name="Dodds P.N."/>
            <person name="Figueroa M."/>
        </authorList>
    </citation>
    <scope>NUCLEOTIDE SEQUENCE [LARGE SCALE GENOMIC DNA]</scope>
    <source>
        <strain evidence="2 3">Ug99</strain>
    </source>
</reference>
<accession>A0A5B0MET7</accession>
<sequence>MMASIHRYPGALIIDGPKTAVEEYSQRLKALRWKAIQQRHFEVYQLPVSSAPTTQIVTGSSSSFIQDHQEDEDIERHRRIRKSLPPSSSSNTGGAEHVKSDDQSPDTVFEVHSMAHLLLLARASGFDDQVLQILKIK</sequence>
<comment type="caution">
    <text evidence="2">The sequence shown here is derived from an EMBL/GenBank/DDBJ whole genome shotgun (WGS) entry which is preliminary data.</text>
</comment>
<evidence type="ECO:0000256" key="1">
    <source>
        <dbReference type="SAM" id="MobiDB-lite"/>
    </source>
</evidence>
<gene>
    <name evidence="2" type="ORF">PGTUg99_034701</name>
</gene>
<protein>
    <submittedName>
        <fullName evidence="2">Uncharacterized protein</fullName>
    </submittedName>
</protein>
<proteinExistence type="predicted"/>
<dbReference type="AlphaFoldDB" id="A0A5B0MET7"/>
<feature type="region of interest" description="Disordered" evidence="1">
    <location>
        <begin position="57"/>
        <end position="106"/>
    </location>
</feature>
<dbReference type="Proteomes" id="UP000325313">
    <property type="component" value="Unassembled WGS sequence"/>
</dbReference>
<name>A0A5B0MET7_PUCGR</name>